<dbReference type="Pfam" id="PF12554">
    <property type="entry name" value="MOZART1"/>
    <property type="match status" value="1"/>
</dbReference>
<keyword evidence="4" id="KW-0206">Cytoskeleton</keyword>
<dbReference type="AlphaFoldDB" id="A0A2U1LXX7"/>
<sequence>MDQDAARTAKESLELVFLMSYILGTGLDRHTLSVLIAICDLGLKPKALAVVVKRFCMGWRAVLYYCLKSFAKAPEVAPYTLAKNTGLNPNYHSDGASEEACTG</sequence>
<evidence type="ECO:0000256" key="4">
    <source>
        <dbReference type="ARBA" id="ARBA00023212"/>
    </source>
</evidence>
<organism evidence="5 6">
    <name type="scientific">Artemisia annua</name>
    <name type="common">Sweet wormwood</name>
    <dbReference type="NCBI Taxonomy" id="35608"/>
    <lineage>
        <taxon>Eukaryota</taxon>
        <taxon>Viridiplantae</taxon>
        <taxon>Streptophyta</taxon>
        <taxon>Embryophyta</taxon>
        <taxon>Tracheophyta</taxon>
        <taxon>Spermatophyta</taxon>
        <taxon>Magnoliopsida</taxon>
        <taxon>eudicotyledons</taxon>
        <taxon>Gunneridae</taxon>
        <taxon>Pentapetalae</taxon>
        <taxon>asterids</taxon>
        <taxon>campanulids</taxon>
        <taxon>Asterales</taxon>
        <taxon>Asteraceae</taxon>
        <taxon>Asteroideae</taxon>
        <taxon>Anthemideae</taxon>
        <taxon>Artemisiinae</taxon>
        <taxon>Artemisia</taxon>
    </lineage>
</organism>
<dbReference type="PANTHER" id="PTHR28520:SF2">
    <property type="entry name" value="MITOTIC-SPINDLE ORGANIZING PROTEIN 1"/>
    <property type="match status" value="1"/>
</dbReference>
<dbReference type="OrthoDB" id="48571at2759"/>
<comment type="similarity">
    <text evidence="2">Belongs to the MOZART1 family.</text>
</comment>
<accession>A0A2U1LXX7</accession>
<proteinExistence type="inferred from homology"/>
<evidence type="ECO:0000313" key="6">
    <source>
        <dbReference type="Proteomes" id="UP000245207"/>
    </source>
</evidence>
<dbReference type="InterPro" id="IPR022214">
    <property type="entry name" value="MZT1"/>
</dbReference>
<evidence type="ECO:0000256" key="3">
    <source>
        <dbReference type="ARBA" id="ARBA00022490"/>
    </source>
</evidence>
<dbReference type="Proteomes" id="UP000245207">
    <property type="component" value="Unassembled WGS sequence"/>
</dbReference>
<dbReference type="GO" id="GO:0000931">
    <property type="term" value="C:gamma-tubulin ring complex"/>
    <property type="evidence" value="ECO:0007669"/>
    <property type="project" value="InterPro"/>
</dbReference>
<evidence type="ECO:0000256" key="1">
    <source>
        <dbReference type="ARBA" id="ARBA00004267"/>
    </source>
</evidence>
<comment type="caution">
    <text evidence="5">The sequence shown here is derived from an EMBL/GenBank/DDBJ whole genome shotgun (WGS) entry which is preliminary data.</text>
</comment>
<reference evidence="5 6" key="1">
    <citation type="journal article" date="2018" name="Mol. Plant">
        <title>The genome of Artemisia annua provides insight into the evolution of Asteraceae family and artemisinin biosynthesis.</title>
        <authorList>
            <person name="Shen Q."/>
            <person name="Zhang L."/>
            <person name="Liao Z."/>
            <person name="Wang S."/>
            <person name="Yan T."/>
            <person name="Shi P."/>
            <person name="Liu M."/>
            <person name="Fu X."/>
            <person name="Pan Q."/>
            <person name="Wang Y."/>
            <person name="Lv Z."/>
            <person name="Lu X."/>
            <person name="Zhang F."/>
            <person name="Jiang W."/>
            <person name="Ma Y."/>
            <person name="Chen M."/>
            <person name="Hao X."/>
            <person name="Li L."/>
            <person name="Tang Y."/>
            <person name="Lv G."/>
            <person name="Zhou Y."/>
            <person name="Sun X."/>
            <person name="Brodelius P.E."/>
            <person name="Rose J.K.C."/>
            <person name="Tang K."/>
        </authorList>
    </citation>
    <scope>NUCLEOTIDE SEQUENCE [LARGE SCALE GENOMIC DNA]</scope>
    <source>
        <strain evidence="6">cv. Huhao1</strain>
        <tissue evidence="5">Leaf</tissue>
    </source>
</reference>
<dbReference type="EMBL" id="PKPP01007275">
    <property type="protein sequence ID" value="PWA53859.1"/>
    <property type="molecule type" value="Genomic_DNA"/>
</dbReference>
<dbReference type="GO" id="GO:0033566">
    <property type="term" value="P:gamma-tubulin complex localization"/>
    <property type="evidence" value="ECO:0007669"/>
    <property type="project" value="InterPro"/>
</dbReference>
<gene>
    <name evidence="5" type="ORF">CTI12_AA443660</name>
</gene>
<dbReference type="GO" id="GO:0031021">
    <property type="term" value="C:interphase microtubule organizing center"/>
    <property type="evidence" value="ECO:0007669"/>
    <property type="project" value="TreeGrafter"/>
</dbReference>
<protein>
    <submittedName>
        <fullName evidence="5">AtGCP3 interacting protein 1</fullName>
    </submittedName>
</protein>
<dbReference type="GO" id="GO:0090307">
    <property type="term" value="P:mitotic spindle assembly"/>
    <property type="evidence" value="ECO:0007669"/>
    <property type="project" value="TreeGrafter"/>
</dbReference>
<evidence type="ECO:0000256" key="2">
    <source>
        <dbReference type="ARBA" id="ARBA00011015"/>
    </source>
</evidence>
<dbReference type="GO" id="GO:0051415">
    <property type="term" value="P:microtubule nucleation by interphase microtubule organizing center"/>
    <property type="evidence" value="ECO:0007669"/>
    <property type="project" value="TreeGrafter"/>
</dbReference>
<evidence type="ECO:0000313" key="5">
    <source>
        <dbReference type="EMBL" id="PWA53859.1"/>
    </source>
</evidence>
<comment type="subcellular location">
    <subcellularLocation>
        <location evidence="1">Cytoplasm</location>
        <location evidence="1">Cytoskeleton</location>
        <location evidence="1">Microtubule organizing center</location>
    </subcellularLocation>
</comment>
<dbReference type="PANTHER" id="PTHR28520">
    <property type="entry name" value="MITOTIC-SPINDLE ORGANIZING PROTEIN 1"/>
    <property type="match status" value="1"/>
</dbReference>
<keyword evidence="6" id="KW-1185">Reference proteome</keyword>
<name>A0A2U1LXX7_ARTAN</name>
<dbReference type="STRING" id="35608.A0A2U1LXX7"/>
<keyword evidence="3" id="KW-0963">Cytoplasm</keyword>
<dbReference type="GO" id="GO:0005819">
    <property type="term" value="C:spindle"/>
    <property type="evidence" value="ECO:0007669"/>
    <property type="project" value="TreeGrafter"/>
</dbReference>